<dbReference type="Pfam" id="PF04130">
    <property type="entry name" value="GCP_C_terminal"/>
    <property type="match status" value="1"/>
</dbReference>
<feature type="domain" description="Gamma tubulin complex component protein N-terminal" evidence="7">
    <location>
        <begin position="49"/>
        <end position="281"/>
    </location>
</feature>
<dbReference type="OrthoDB" id="66546at2759"/>
<sequence>MKTTSNSINSNPEASQSLINKIYGVFSNNDARFSFPISSSRTTEMELVRGVVRMLQGFSSSLFSWDEKGRRFCVRNGIYVPHLSQSSLAVILNQFMYAATCLGLVQIAVSKVESQLRSPPPTLRAFASSVSSWLKRLRDIALNEETKISSSNVGSTLTLLGLTSSLSSLCSGAEYLLQIVHGAIPQAYFEPTSNISAADIATYILDYLYIKLDEACLVQGGEGDEYKMLIHIFVGSLLPYIEGLDSWLFEGTLDDPFEEMFLYANKAISVDEPEFWEKSYLPRIMQNYNLKVDPSAPNYSHDYVHGMSNKKETTEKEFVSTFGSVKGKEQNNRDLIVCPLFIKDIAKSIVSAGKSLQLIRHVPMASTVPSCKNSDKVDDGSGNYNDCDINKMNHWQGMAGVTLAEIFCVSLAGLVGHGDRISRYFFEGDQCKAETISSLSACMKEQIMESGTDGALPPSTFSEKIWYKFLVNSLLKKEVLDIEPADEDSCCFPDIKAENVIVGIENKYLSPRSFCPENPVITVCQTLLDKNRNSWEALNLSQKFCLPTLNDECLRKAVFGEKRENVSGPHGTNYMFGFQFSESEHLRAQHDTKLLEVLLPFPTILPSLQDNISMSKLLPFQKNSTLSSSVLSWIQTVQPRISPLPTVIMQECLTVYIKKQVDYIGGLILSKLMNDWRLMDENDWRLMDELAVLRAIYLLGSGDLLQHFLTVIFNKLDRGETWDDDFELNTILQESIRNSADGSLLSAPESLVVSISKTHGFDSDELSNKATVASTPRKSRSQSYGIDGLDSLKFTYKVSWPLELIANSEAIKKYNQVMAFLLKVKRAKFALDKARRWMWKVILIFFESVLLSNNHCFLHDKGTVRNSRKHHWLVEQKLLHFVDAFHQYVMDRVYHSAWRELCEGMAAAGSLDEVIEVHDAYLLSIHRQCFVAPDKLWALIASRINSILALALDFYSLQQTLSSAGAVSAIKARCEMEVDRVEKQFDDCIAFLLRVLSFKLNVGHFPHLADLVTRINYNNFYMSDGGNLMTAPSSETAAARLGKAFAS</sequence>
<evidence type="ECO:0000259" key="6">
    <source>
        <dbReference type="Pfam" id="PF04130"/>
    </source>
</evidence>
<dbReference type="GO" id="GO:0051225">
    <property type="term" value="P:spindle assembly"/>
    <property type="evidence" value="ECO:0007669"/>
    <property type="project" value="TreeGrafter"/>
</dbReference>
<dbReference type="Pfam" id="PF17681">
    <property type="entry name" value="GCP_N_terminal"/>
    <property type="match status" value="1"/>
</dbReference>
<dbReference type="GO" id="GO:0051321">
    <property type="term" value="P:meiotic cell cycle"/>
    <property type="evidence" value="ECO:0007669"/>
    <property type="project" value="TreeGrafter"/>
</dbReference>
<feature type="domain" description="Gamma tubulin complex component C-terminal" evidence="6">
    <location>
        <begin position="686"/>
        <end position="1021"/>
    </location>
</feature>
<dbReference type="InterPro" id="IPR042241">
    <property type="entry name" value="GCP_C_sf"/>
</dbReference>
<dbReference type="PANTHER" id="PTHR19302">
    <property type="entry name" value="GAMMA TUBULIN COMPLEX PROTEIN"/>
    <property type="match status" value="1"/>
</dbReference>
<dbReference type="GO" id="GO:0031122">
    <property type="term" value="P:cytoplasmic microtubule organization"/>
    <property type="evidence" value="ECO:0007669"/>
    <property type="project" value="TreeGrafter"/>
</dbReference>
<evidence type="ECO:0000313" key="9">
    <source>
        <dbReference type="Proteomes" id="UP000327439"/>
    </source>
</evidence>
<organism evidence="8 9">
    <name type="scientific">Gossypium barbadense</name>
    <name type="common">Sea Island cotton</name>
    <name type="synonym">Hibiscus barbadensis</name>
    <dbReference type="NCBI Taxonomy" id="3634"/>
    <lineage>
        <taxon>Eukaryota</taxon>
        <taxon>Viridiplantae</taxon>
        <taxon>Streptophyta</taxon>
        <taxon>Embryophyta</taxon>
        <taxon>Tracheophyta</taxon>
        <taxon>Spermatophyta</taxon>
        <taxon>Magnoliopsida</taxon>
        <taxon>eudicotyledons</taxon>
        <taxon>Gunneridae</taxon>
        <taxon>Pentapetalae</taxon>
        <taxon>rosids</taxon>
        <taxon>malvids</taxon>
        <taxon>Malvales</taxon>
        <taxon>Malvaceae</taxon>
        <taxon>Malvoideae</taxon>
        <taxon>Gossypium</taxon>
    </lineage>
</organism>
<evidence type="ECO:0000256" key="4">
    <source>
        <dbReference type="ARBA" id="ARBA00023212"/>
    </source>
</evidence>
<dbReference type="GO" id="GO:0005874">
    <property type="term" value="C:microtubule"/>
    <property type="evidence" value="ECO:0007669"/>
    <property type="project" value="UniProtKB-KW"/>
</dbReference>
<gene>
    <name evidence="8" type="ORF">ES319_A10G208900v1</name>
</gene>
<dbReference type="GO" id="GO:0000278">
    <property type="term" value="P:mitotic cell cycle"/>
    <property type="evidence" value="ECO:0007669"/>
    <property type="project" value="TreeGrafter"/>
</dbReference>
<keyword evidence="2 5" id="KW-0963">Cytoplasm</keyword>
<dbReference type="GO" id="GO:0043015">
    <property type="term" value="F:gamma-tubulin binding"/>
    <property type="evidence" value="ECO:0007669"/>
    <property type="project" value="InterPro"/>
</dbReference>
<accession>A0A5J5U6N9</accession>
<dbReference type="Gene3D" id="1.20.120.1900">
    <property type="entry name" value="Gamma-tubulin complex, C-terminal domain"/>
    <property type="match status" value="1"/>
</dbReference>
<comment type="function">
    <text evidence="5">Component of the gamma-tubulin ring complex (gTuRC) which mediates microtubule nucleation.</text>
</comment>
<evidence type="ECO:0000256" key="5">
    <source>
        <dbReference type="RuleBase" id="RU363050"/>
    </source>
</evidence>
<dbReference type="GO" id="GO:0051011">
    <property type="term" value="F:microtubule minus-end binding"/>
    <property type="evidence" value="ECO:0007669"/>
    <property type="project" value="TreeGrafter"/>
</dbReference>
<evidence type="ECO:0000256" key="2">
    <source>
        <dbReference type="ARBA" id="ARBA00022490"/>
    </source>
</evidence>
<dbReference type="GO" id="GO:0000922">
    <property type="term" value="C:spindle pole"/>
    <property type="evidence" value="ECO:0007669"/>
    <property type="project" value="InterPro"/>
</dbReference>
<evidence type="ECO:0000256" key="3">
    <source>
        <dbReference type="ARBA" id="ARBA00022701"/>
    </source>
</evidence>
<evidence type="ECO:0000256" key="1">
    <source>
        <dbReference type="ARBA" id="ARBA00010337"/>
    </source>
</evidence>
<dbReference type="InterPro" id="IPR007259">
    <property type="entry name" value="GCP"/>
</dbReference>
<keyword evidence="4 5" id="KW-0206">Cytoskeleton</keyword>
<dbReference type="AlphaFoldDB" id="A0A5J5U6N9"/>
<dbReference type="PANTHER" id="PTHR19302:SF33">
    <property type="entry name" value="GAMMA-TUBULIN COMPLEX COMPONENT 5"/>
    <property type="match status" value="1"/>
</dbReference>
<evidence type="ECO:0000313" key="8">
    <source>
        <dbReference type="EMBL" id="KAB2063326.1"/>
    </source>
</evidence>
<name>A0A5J5U6N9_GOSBA</name>
<dbReference type="InterPro" id="IPR040457">
    <property type="entry name" value="GCP_C"/>
</dbReference>
<dbReference type="GO" id="GO:0007020">
    <property type="term" value="P:microtubule nucleation"/>
    <property type="evidence" value="ECO:0007669"/>
    <property type="project" value="InterPro"/>
</dbReference>
<keyword evidence="9" id="KW-1185">Reference proteome</keyword>
<protein>
    <recommendedName>
        <fullName evidence="5">Gamma-tubulin complex component</fullName>
    </recommendedName>
</protein>
<dbReference type="Proteomes" id="UP000327439">
    <property type="component" value="Chromosome A10"/>
</dbReference>
<keyword evidence="3 5" id="KW-0493">Microtubule</keyword>
<dbReference type="EMBL" id="CM018211">
    <property type="protein sequence ID" value="KAB2063326.1"/>
    <property type="molecule type" value="Genomic_DNA"/>
</dbReference>
<reference evidence="9" key="1">
    <citation type="journal article" date="2020" name="Nat. Genet.">
        <title>Genomic diversifications of five Gossypium allopolyploid species and their impact on cotton improvement.</title>
        <authorList>
            <person name="Chen Z.J."/>
            <person name="Sreedasyam A."/>
            <person name="Ando A."/>
            <person name="Song Q."/>
            <person name="De Santiago L.M."/>
            <person name="Hulse-Kemp A.M."/>
            <person name="Ding M."/>
            <person name="Ye W."/>
            <person name="Kirkbride R.C."/>
            <person name="Jenkins J."/>
            <person name="Plott C."/>
            <person name="Lovell J."/>
            <person name="Lin Y.M."/>
            <person name="Vaughn R."/>
            <person name="Liu B."/>
            <person name="Simpson S."/>
            <person name="Scheffler B.E."/>
            <person name="Wen L."/>
            <person name="Saski C.A."/>
            <person name="Grover C.E."/>
            <person name="Hu G."/>
            <person name="Conover J.L."/>
            <person name="Carlson J.W."/>
            <person name="Shu S."/>
            <person name="Boston L.B."/>
            <person name="Williams M."/>
            <person name="Peterson D.G."/>
            <person name="McGee K."/>
            <person name="Jones D.C."/>
            <person name="Wendel J.F."/>
            <person name="Stelly D.M."/>
            <person name="Grimwood J."/>
            <person name="Schmutz J."/>
        </authorList>
    </citation>
    <scope>NUCLEOTIDE SEQUENCE [LARGE SCALE GENOMIC DNA]</scope>
    <source>
        <strain evidence="9">cv. 3-79</strain>
    </source>
</reference>
<proteinExistence type="inferred from homology"/>
<comment type="subcellular location">
    <subcellularLocation>
        <location evidence="5">Cytoplasm</location>
        <location evidence="5">Cytoskeleton</location>
        <location evidence="5">Microtubule organizing center</location>
    </subcellularLocation>
</comment>
<evidence type="ECO:0000259" key="7">
    <source>
        <dbReference type="Pfam" id="PF17681"/>
    </source>
</evidence>
<dbReference type="InterPro" id="IPR041470">
    <property type="entry name" value="GCP_N"/>
</dbReference>
<dbReference type="GO" id="GO:0000930">
    <property type="term" value="C:gamma-tubulin complex"/>
    <property type="evidence" value="ECO:0007669"/>
    <property type="project" value="TreeGrafter"/>
</dbReference>
<comment type="similarity">
    <text evidence="1 5">Belongs to the TUBGCP family.</text>
</comment>